<dbReference type="AlphaFoldDB" id="A0A1H6MFX7"/>
<dbReference type="InterPro" id="IPR025048">
    <property type="entry name" value="DUF3987"/>
</dbReference>
<sequence length="499" mass="53794">MPETIPFITEGPQPLLREIPPGQPYPVHALGPLQAAVQAVQGMTQAPIAIPAQSALAVASLAVQGFADVETLGGVRPLSLYALTIARSGERKSTCDALLIQGLRDHEREEAAQHREDMKAWQTRHALWKVQHDAAINSVKRTGKTGKTQTEAEADLHALGDEPAAPPSPDRTVTEPTYEGLTRKFAEGMPSLGIYSDEGGQFLGGFAMSSDNRQKTLAALNDLWQGNPIRRTRQGEGSFTLYGRRLAVHLMVQPGVARDFMADPKADDTGFLPRFLVTEPPSTIGTRLHSLARDGRGPVDAFAARLGAILRTSLPMDPDSRALEPRFLPLAPDARALLTEYADAVEVAQRPSAAMSGVTGYASKAAEQACRIAGVLTLWRDLNAPAVDAEDMACAIELASFYLSEALRLADAAKVSEETDRAERLRQWLVEEWPHPEVMTRDVVQKAPIRALRETKAAAAALGTLERHGWVVALPAGTVVRGAARSTAWRIVKGGCDAV</sequence>
<keyword evidence="2" id="KW-1185">Reference proteome</keyword>
<organism evidence="1 2">
    <name type="scientific">Paracoccus alkenifer</name>
    <dbReference type="NCBI Taxonomy" id="65735"/>
    <lineage>
        <taxon>Bacteria</taxon>
        <taxon>Pseudomonadati</taxon>
        <taxon>Pseudomonadota</taxon>
        <taxon>Alphaproteobacteria</taxon>
        <taxon>Rhodobacterales</taxon>
        <taxon>Paracoccaceae</taxon>
        <taxon>Paracoccus</taxon>
    </lineage>
</organism>
<gene>
    <name evidence="1" type="ORF">SAMN04488075_1960</name>
</gene>
<dbReference type="Pfam" id="PF13148">
    <property type="entry name" value="DUF3987"/>
    <property type="match status" value="1"/>
</dbReference>
<reference evidence="2" key="1">
    <citation type="submission" date="2016-10" db="EMBL/GenBank/DDBJ databases">
        <authorList>
            <person name="Varghese N."/>
            <person name="Submissions S."/>
        </authorList>
    </citation>
    <scope>NUCLEOTIDE SEQUENCE [LARGE SCALE GENOMIC DNA]</scope>
    <source>
        <strain evidence="2">DSM 11593</strain>
    </source>
</reference>
<evidence type="ECO:0000313" key="1">
    <source>
        <dbReference type="EMBL" id="SEH96763.1"/>
    </source>
</evidence>
<proteinExistence type="predicted"/>
<name>A0A1H6MFX7_9RHOB</name>
<evidence type="ECO:0000313" key="2">
    <source>
        <dbReference type="Proteomes" id="UP000199125"/>
    </source>
</evidence>
<dbReference type="EMBL" id="FNXG01000003">
    <property type="protein sequence ID" value="SEH96763.1"/>
    <property type="molecule type" value="Genomic_DNA"/>
</dbReference>
<dbReference type="Proteomes" id="UP000199125">
    <property type="component" value="Unassembled WGS sequence"/>
</dbReference>
<evidence type="ECO:0008006" key="3">
    <source>
        <dbReference type="Google" id="ProtNLM"/>
    </source>
</evidence>
<protein>
    <recommendedName>
        <fullName evidence="3">DUF3987 domain-containing protein</fullName>
    </recommendedName>
</protein>
<dbReference type="RefSeq" id="WP_143042799.1">
    <property type="nucleotide sequence ID" value="NZ_FNXG01000003.1"/>
</dbReference>
<dbReference type="OrthoDB" id="9067983at2"/>
<accession>A0A1H6MFX7</accession>
<dbReference type="STRING" id="65735.SAMN04488075_1960"/>